<comment type="caution">
    <text evidence="3">The sequence shown here is derived from an EMBL/GenBank/DDBJ whole genome shotgun (WGS) entry which is preliminary data.</text>
</comment>
<dbReference type="EC" id="3.1.3.-" evidence="3"/>
<dbReference type="GO" id="GO:0016787">
    <property type="term" value="F:hydrolase activity"/>
    <property type="evidence" value="ECO:0007669"/>
    <property type="project" value="UniProtKB-KW"/>
</dbReference>
<dbReference type="CDD" id="cd07067">
    <property type="entry name" value="HP_PGM_like"/>
    <property type="match status" value="1"/>
</dbReference>
<feature type="compositionally biased region" description="Basic and acidic residues" evidence="2">
    <location>
        <begin position="8"/>
        <end position="18"/>
    </location>
</feature>
<evidence type="ECO:0000313" key="3">
    <source>
        <dbReference type="EMBL" id="MFD1221445.1"/>
    </source>
</evidence>
<accession>A0ABW3UPF0</accession>
<dbReference type="InterPro" id="IPR013078">
    <property type="entry name" value="His_Pase_superF_clade-1"/>
</dbReference>
<evidence type="ECO:0000256" key="1">
    <source>
        <dbReference type="ARBA" id="ARBA00022801"/>
    </source>
</evidence>
<dbReference type="InterPro" id="IPR001345">
    <property type="entry name" value="PG/BPGM_mutase_AS"/>
</dbReference>
<name>A0ABW3UPF0_9BACL</name>
<feature type="region of interest" description="Disordered" evidence="2">
    <location>
        <begin position="1"/>
        <end position="22"/>
    </location>
</feature>
<dbReference type="Pfam" id="PF00300">
    <property type="entry name" value="His_Phos_1"/>
    <property type="match status" value="1"/>
</dbReference>
<dbReference type="EMBL" id="JBHTLU010000019">
    <property type="protein sequence ID" value="MFD1221445.1"/>
    <property type="molecule type" value="Genomic_DNA"/>
</dbReference>
<dbReference type="Gene3D" id="3.40.50.1240">
    <property type="entry name" value="Phosphoglycerate mutase-like"/>
    <property type="match status" value="1"/>
</dbReference>
<gene>
    <name evidence="3" type="ORF">ACFQ4B_15095</name>
</gene>
<dbReference type="PANTHER" id="PTHR46517:SF1">
    <property type="entry name" value="FRUCTOSE-2,6-BISPHOSPHATASE TIGAR"/>
    <property type="match status" value="1"/>
</dbReference>
<dbReference type="PROSITE" id="PS00175">
    <property type="entry name" value="PG_MUTASE"/>
    <property type="match status" value="1"/>
</dbReference>
<dbReference type="PANTHER" id="PTHR46517">
    <property type="entry name" value="FRUCTOSE-2,6-BISPHOSPHATASE TIGAR"/>
    <property type="match status" value="1"/>
</dbReference>
<dbReference type="RefSeq" id="WP_345585391.1">
    <property type="nucleotide sequence ID" value="NZ_BAABJG010000003.1"/>
</dbReference>
<keyword evidence="4" id="KW-1185">Reference proteome</keyword>
<dbReference type="InterPro" id="IPR029033">
    <property type="entry name" value="His_PPase_superfam"/>
</dbReference>
<keyword evidence="1 3" id="KW-0378">Hydrolase</keyword>
<evidence type="ECO:0000313" key="4">
    <source>
        <dbReference type="Proteomes" id="UP001597180"/>
    </source>
</evidence>
<proteinExistence type="predicted"/>
<dbReference type="Proteomes" id="UP001597180">
    <property type="component" value="Unassembled WGS sequence"/>
</dbReference>
<dbReference type="InterPro" id="IPR051695">
    <property type="entry name" value="Phosphoglycerate_Mutase"/>
</dbReference>
<dbReference type="SUPFAM" id="SSF53254">
    <property type="entry name" value="Phosphoglycerate mutase-like"/>
    <property type="match status" value="1"/>
</dbReference>
<dbReference type="SMART" id="SM00855">
    <property type="entry name" value="PGAM"/>
    <property type="match status" value="1"/>
</dbReference>
<protein>
    <submittedName>
        <fullName evidence="3">Histidine phosphatase family protein</fullName>
        <ecNumber evidence="3">3.1.3.-</ecNumber>
    </submittedName>
</protein>
<reference evidence="4" key="1">
    <citation type="journal article" date="2019" name="Int. J. Syst. Evol. Microbiol.">
        <title>The Global Catalogue of Microorganisms (GCM) 10K type strain sequencing project: providing services to taxonomists for standard genome sequencing and annotation.</title>
        <authorList>
            <consortium name="The Broad Institute Genomics Platform"/>
            <consortium name="The Broad Institute Genome Sequencing Center for Infectious Disease"/>
            <person name="Wu L."/>
            <person name="Ma J."/>
        </authorList>
    </citation>
    <scope>NUCLEOTIDE SEQUENCE [LARGE SCALE GENOMIC DNA]</scope>
    <source>
        <strain evidence="4">CCUG 53270</strain>
    </source>
</reference>
<dbReference type="PIRSF" id="PIRSF000709">
    <property type="entry name" value="6PFK_2-Ptase"/>
    <property type="match status" value="1"/>
</dbReference>
<organism evidence="3 4">
    <name type="scientific">Paenibacillus vulneris</name>
    <dbReference type="NCBI Taxonomy" id="1133364"/>
    <lineage>
        <taxon>Bacteria</taxon>
        <taxon>Bacillati</taxon>
        <taxon>Bacillota</taxon>
        <taxon>Bacilli</taxon>
        <taxon>Bacillales</taxon>
        <taxon>Paenibacillaceae</taxon>
        <taxon>Paenibacillus</taxon>
    </lineage>
</organism>
<evidence type="ECO:0000256" key="2">
    <source>
        <dbReference type="SAM" id="MobiDB-lite"/>
    </source>
</evidence>
<sequence>MIYVIRHGQTDRNKEGRLQGRQGLPLNDSGIKQAEWVRDHLRHIPFDYVFSSPQERALQTAQIITGKPPITDPRLDVFDLGEADGLTKAEVKMAGAVPDPSVYEGVEDVDGFVRRVFAFMHELEKKYGLQQAHILLSGHRCTTGCIGSYFEGLPKDGNLLKLSSDSGQYKTYSFRSLNLT</sequence>